<name>A0A6J4IGT3_9BACT</name>
<dbReference type="Gene3D" id="3.40.50.1240">
    <property type="entry name" value="Phosphoglycerate mutase-like"/>
    <property type="match status" value="1"/>
</dbReference>
<accession>A0A6J4IGT3</accession>
<dbReference type="EMBL" id="CADCTO010000239">
    <property type="protein sequence ID" value="CAA9249970.1"/>
    <property type="molecule type" value="Genomic_DNA"/>
</dbReference>
<dbReference type="Pfam" id="PF00300">
    <property type="entry name" value="His_Phos_1"/>
    <property type="match status" value="1"/>
</dbReference>
<dbReference type="SUPFAM" id="SSF53254">
    <property type="entry name" value="Phosphoglycerate mutase-like"/>
    <property type="match status" value="1"/>
</dbReference>
<dbReference type="SMART" id="SM00855">
    <property type="entry name" value="PGAM"/>
    <property type="match status" value="1"/>
</dbReference>
<dbReference type="InterPro" id="IPR013078">
    <property type="entry name" value="His_Pase_superF_clade-1"/>
</dbReference>
<evidence type="ECO:0008006" key="2">
    <source>
        <dbReference type="Google" id="ProtNLM"/>
    </source>
</evidence>
<proteinExistence type="predicted"/>
<dbReference type="CDD" id="cd07067">
    <property type="entry name" value="HP_PGM_like"/>
    <property type="match status" value="1"/>
</dbReference>
<dbReference type="InterPro" id="IPR029033">
    <property type="entry name" value="His_PPase_superfam"/>
</dbReference>
<sequence>MDNLEPLRRLRNRYFVLRHGRSLANEEERIVSHPDHGVPQYGLSEAGRRQVEDAITKALRDGVLDGTTLIVASDFARTRESAEIARALLGAQDTVLLTPKLRERFFGDWEKQHHSNYHRVWEADALDGGHTRNGVESTREVLARTTSLLRDLERDYAGRNILLVSHGDALQILQTAFERVDSARHRLLPHLETGQIRELEWKAAPISSEDVWITNESTPR</sequence>
<dbReference type="PANTHER" id="PTHR47821:SF2">
    <property type="entry name" value="PHOSPHOGLYCERATE MUTASE FAMILY PROTEIN"/>
    <property type="match status" value="1"/>
</dbReference>
<gene>
    <name evidence="1" type="ORF">AVDCRST_MAG63-1874</name>
</gene>
<dbReference type="AlphaFoldDB" id="A0A6J4IGT3"/>
<reference evidence="1" key="1">
    <citation type="submission" date="2020-02" db="EMBL/GenBank/DDBJ databases">
        <authorList>
            <person name="Meier V. D."/>
        </authorList>
    </citation>
    <scope>NUCLEOTIDE SEQUENCE</scope>
    <source>
        <strain evidence="1">AVDCRST_MAG63</strain>
    </source>
</reference>
<protein>
    <recommendedName>
        <fullName evidence="2">Histidine phosphatase family protein</fullName>
    </recommendedName>
</protein>
<dbReference type="PANTHER" id="PTHR47821">
    <property type="entry name" value="PHOSPHOGLYCERATE MUTASE FAMILY PROTEIN"/>
    <property type="match status" value="1"/>
</dbReference>
<evidence type="ECO:0000313" key="1">
    <source>
        <dbReference type="EMBL" id="CAA9249970.1"/>
    </source>
</evidence>
<organism evidence="1">
    <name type="scientific">uncultured Armatimonadetes bacterium</name>
    <dbReference type="NCBI Taxonomy" id="157466"/>
    <lineage>
        <taxon>Bacteria</taxon>
        <taxon>Bacillati</taxon>
        <taxon>Armatimonadota</taxon>
        <taxon>environmental samples</taxon>
    </lineage>
</organism>